<proteinExistence type="predicted"/>
<dbReference type="AlphaFoldDB" id="A0AAD4L9C4"/>
<organism evidence="3 4">
    <name type="scientific">Lactarius akahatsu</name>
    <dbReference type="NCBI Taxonomy" id="416441"/>
    <lineage>
        <taxon>Eukaryota</taxon>
        <taxon>Fungi</taxon>
        <taxon>Dikarya</taxon>
        <taxon>Basidiomycota</taxon>
        <taxon>Agaricomycotina</taxon>
        <taxon>Agaricomycetes</taxon>
        <taxon>Russulales</taxon>
        <taxon>Russulaceae</taxon>
        <taxon>Lactarius</taxon>
    </lineage>
</organism>
<protein>
    <recommendedName>
        <fullName evidence="2">Fungal STAND N-terminal Goodbye domain-containing protein</fullName>
    </recommendedName>
</protein>
<comment type="caution">
    <text evidence="3">The sequence shown here is derived from an EMBL/GenBank/DDBJ whole genome shotgun (WGS) entry which is preliminary data.</text>
</comment>
<feature type="domain" description="Fungal STAND N-terminal Goodbye" evidence="2">
    <location>
        <begin position="15"/>
        <end position="139"/>
    </location>
</feature>
<evidence type="ECO:0000313" key="4">
    <source>
        <dbReference type="Proteomes" id="UP001201163"/>
    </source>
</evidence>
<gene>
    <name evidence="3" type="ORF">EDB92DRAFT_1641131</name>
</gene>
<sequence length="221" mass="24290">MQVSSSSTPNFQPIFENALKEYKKKTGKDLTTHPLAAEINACDSPESILIVLQGKANELNQSRSSDDRLTKWLIPTVDTLNALSATLDEVAGSAFPPTKIIFSGISIFLVAGKSTVTSRDVLVELFDRIESLFRHLKTYTEVPPTRAVMDVFVKIMVEVLSILAIATKGVKERRTSGNDIKEIGWNERYRRCLAEVQKVGGGGTPHGGRTGVKGNQERWDG</sequence>
<dbReference type="InterPro" id="IPR031350">
    <property type="entry name" value="Goodbye_dom"/>
</dbReference>
<keyword evidence="4" id="KW-1185">Reference proteome</keyword>
<feature type="compositionally biased region" description="Gly residues" evidence="1">
    <location>
        <begin position="200"/>
        <end position="211"/>
    </location>
</feature>
<accession>A0AAD4L9C4</accession>
<dbReference type="Pfam" id="PF17109">
    <property type="entry name" value="Goodbye"/>
    <property type="match status" value="1"/>
</dbReference>
<evidence type="ECO:0000259" key="2">
    <source>
        <dbReference type="Pfam" id="PF17109"/>
    </source>
</evidence>
<name>A0AAD4L9C4_9AGAM</name>
<reference evidence="3" key="1">
    <citation type="submission" date="2022-01" db="EMBL/GenBank/DDBJ databases">
        <title>Comparative genomics reveals a dynamic genome evolution in the ectomycorrhizal milk-cap (Lactarius) mushrooms.</title>
        <authorList>
            <consortium name="DOE Joint Genome Institute"/>
            <person name="Lebreton A."/>
            <person name="Tang N."/>
            <person name="Kuo A."/>
            <person name="LaButti K."/>
            <person name="Drula E."/>
            <person name="Barry K."/>
            <person name="Clum A."/>
            <person name="Lipzen A."/>
            <person name="Mousain D."/>
            <person name="Ng V."/>
            <person name="Wang R."/>
            <person name="Wang X."/>
            <person name="Dai Y."/>
            <person name="Henrissat B."/>
            <person name="Grigoriev I.V."/>
            <person name="Guerin-Laguette A."/>
            <person name="Yu F."/>
            <person name="Martin F.M."/>
        </authorList>
    </citation>
    <scope>NUCLEOTIDE SEQUENCE</scope>
    <source>
        <strain evidence="3">QP</strain>
    </source>
</reference>
<dbReference type="Proteomes" id="UP001201163">
    <property type="component" value="Unassembled WGS sequence"/>
</dbReference>
<feature type="region of interest" description="Disordered" evidence="1">
    <location>
        <begin position="200"/>
        <end position="221"/>
    </location>
</feature>
<evidence type="ECO:0000256" key="1">
    <source>
        <dbReference type="SAM" id="MobiDB-lite"/>
    </source>
</evidence>
<dbReference type="EMBL" id="JAKELL010000099">
    <property type="protein sequence ID" value="KAH8982524.1"/>
    <property type="molecule type" value="Genomic_DNA"/>
</dbReference>
<evidence type="ECO:0000313" key="3">
    <source>
        <dbReference type="EMBL" id="KAH8982524.1"/>
    </source>
</evidence>